<dbReference type="Proteomes" id="UP000201697">
    <property type="component" value="Segment"/>
</dbReference>
<gene>
    <name evidence="1" type="ORF">SEA_ARCHIE_59</name>
</gene>
<dbReference type="KEGG" id="vg:26632166"/>
<organism evidence="1 2">
    <name type="scientific">Mycobacterium phage Archie</name>
    <dbReference type="NCBI Taxonomy" id="1718599"/>
    <lineage>
        <taxon>Viruses</taxon>
        <taxon>Duplodnaviria</taxon>
        <taxon>Heunggongvirae</taxon>
        <taxon>Uroviricota</taxon>
        <taxon>Caudoviricetes</taxon>
        <taxon>Vilmaviridae</taxon>
        <taxon>Lclasvirinae</taxon>
        <taxon>Faithunavirus</taxon>
        <taxon>Faithunavirus archie</taxon>
    </lineage>
</organism>
<accession>A0A0M3UKG1</accession>
<protein>
    <submittedName>
        <fullName evidence="1">Uncharacterized protein</fullName>
    </submittedName>
</protein>
<reference evidence="1 2" key="1">
    <citation type="submission" date="2015-08" db="EMBL/GenBank/DDBJ databases">
        <authorList>
            <person name="Clarke R.M."/>
            <person name="Taylor B.J."/>
            <person name="Thorniley A.J."/>
            <person name="Dasenko M.A."/>
            <person name="Denver D.R."/>
            <person name="Garcia-Ruiz H."/>
            <person name="Hoyer J.S."/>
            <person name="Jogdeo S."/>
            <person name="Sullivan C.M."/>
            <person name="Peterson M.R."/>
            <person name="Rowley E.R."/>
            <person name="Schnitzler C.E."/>
            <person name="Vining K.J."/>
            <person name="Almabruk K.H."/>
            <person name="Banawas S."/>
            <person name="Beatty C."/>
            <person name="Bullock C.J."/>
            <person name="Cappellazzi J.E."/>
            <person name="Chagani S.E."/>
            <person name="Chatterjee P."/>
            <person name="Cram E.D."/>
            <person name="Elorriaga M.E."/>
            <person name="Esser M."/>
            <person name="Fellows E.J."/>
            <person name="Garcia G.R."/>
            <person name="Gullaba J.M."/>
            <person name="Kinsley M.A."/>
            <person name="Luo F."/>
            <person name="McGinnis M."/>
            <person name="Paquette C.E."/>
            <person name="Reddekopp R.L."/>
            <person name="Rosen K.L."/>
            <person name="Sahlfeld L.M."/>
            <person name="Vondras A.M."/>
            <person name="Wang J.X."/>
            <person name="Weiss E.S."/>
            <person name="Wernick R."/>
            <person name="Abuelizz H.A."/>
            <person name="Amaro Y."/>
            <person name="Archer C.L."/>
            <person name="Basu A."/>
            <person name="Bellinger M.R."/>
            <person name="Johnson S.F."/>
            <person name="Kitchen S.A."/>
            <person name="Li M."/>
            <person name="Morey-Castro K.E."/>
            <person name="Lavalleur H.J."/>
            <person name="Rangel L.J."/>
            <person name="Ree J.F."/>
            <person name="Shay S.D."/>
            <person name="Sheng Y."/>
            <person name="Smyth J.C."/>
            <person name="Stamm E.A."/>
            <person name="Taylor C.R."/>
            <person name="Vining O.B."/>
            <person name="Wanzeck K.M."/>
            <person name="Watson G."/>
            <person name="Bruck A.J."/>
            <person name="Anders K.R."/>
            <person name="Bradley K.W."/>
            <person name="Asai D.J."/>
            <person name="Bowman C.A."/>
            <person name="Russell D.A."/>
            <person name="Pope W.H."/>
            <person name="Jacobs-Sera D."/>
            <person name="Hendrix R.W."/>
            <person name="Hatfull G.F."/>
        </authorList>
    </citation>
    <scope>NUCLEOTIDE SEQUENCE [LARGE SCALE GENOMIC DNA]</scope>
</reference>
<dbReference type="RefSeq" id="YP_009205526.1">
    <property type="nucleotide sequence ID" value="NC_028878.1"/>
</dbReference>
<evidence type="ECO:0000313" key="1">
    <source>
        <dbReference type="EMBL" id="ALF00365.1"/>
    </source>
</evidence>
<dbReference type="GeneID" id="26632166"/>
<evidence type="ECO:0000313" key="2">
    <source>
        <dbReference type="Proteomes" id="UP000201697"/>
    </source>
</evidence>
<proteinExistence type="predicted"/>
<sequence>MMPTKNLVSVLLNDGQKFDFVTKTLPQESAAGSLTIMLSDSYLVYGPGRWISYGVKEHDGEP</sequence>
<keyword evidence="2" id="KW-1185">Reference proteome</keyword>
<dbReference type="OrthoDB" id="24044at10239"/>
<name>A0A0M3UKG1_9CAUD</name>
<dbReference type="EMBL" id="KT591489">
    <property type="protein sequence ID" value="ALF00365.1"/>
    <property type="molecule type" value="Genomic_DNA"/>
</dbReference>